<evidence type="ECO:0000313" key="13">
    <source>
        <dbReference type="Proteomes" id="UP000017819"/>
    </source>
</evidence>
<dbReference type="InterPro" id="IPR023058">
    <property type="entry name" value="PPIase_PpiC_CS"/>
</dbReference>
<protein>
    <recommendedName>
        <fullName evidence="4">Parvulin-like PPIase</fullName>
        <ecNumber evidence="3">5.2.1.8</ecNumber>
    </recommendedName>
    <alternativeName>
        <fullName evidence="6">Peptidyl-prolyl cis-trans isomerase plp</fullName>
    </alternativeName>
    <alternativeName>
        <fullName evidence="7">Rotamase plp</fullName>
    </alternativeName>
</protein>
<feature type="signal peptide" evidence="10">
    <location>
        <begin position="1"/>
        <end position="26"/>
    </location>
</feature>
<reference evidence="12 13" key="1">
    <citation type="journal article" date="2014" name="Genome Announc.">
        <title>Draft Genome Sequence of Lutibaculum baratangense Strain AMV1T, Isolated from a Mud Volcano in Andamans, India.</title>
        <authorList>
            <person name="Singh A."/>
            <person name="Sreenivas A."/>
            <person name="Sathyanarayana Reddy G."/>
            <person name="Pinnaka A.K."/>
            <person name="Shivaji S."/>
        </authorList>
    </citation>
    <scope>NUCLEOTIDE SEQUENCE [LARGE SCALE GENOMIC DNA]</scope>
    <source>
        <strain evidence="12 13">AMV1</strain>
    </source>
</reference>
<evidence type="ECO:0000256" key="8">
    <source>
        <dbReference type="PROSITE-ProRule" id="PRU00278"/>
    </source>
</evidence>
<dbReference type="InterPro" id="IPR046357">
    <property type="entry name" value="PPIase_dom_sf"/>
</dbReference>
<feature type="chain" id="PRO_5007930892" description="Parvulin-like PPIase" evidence="10">
    <location>
        <begin position="27"/>
        <end position="318"/>
    </location>
</feature>
<dbReference type="OrthoDB" id="14196at2"/>
<comment type="similarity">
    <text evidence="2">Belongs to the PpiC/parvulin rotamase family.</text>
</comment>
<evidence type="ECO:0000256" key="5">
    <source>
        <dbReference type="ARBA" id="ARBA00023110"/>
    </source>
</evidence>
<keyword evidence="8 12" id="KW-0413">Isomerase</keyword>
<sequence>MPHSARPFSLALGIAGALFVGGAALAQEQAAPAEPPSVSGEVPAGASEVIARLGDREITAMDVAIAAEDLAQTLQQLPAEQRDSYLLTYVADLERIAKAARETGIEDEEEFQRRLRYVTDRTLMEAYLGMVGDEAATDEAARDLYEQEIGQAEPQQELHARHILVPTEEEANQIKQQIDEGGDFAALAAEHSKDPGSGQNGGDLGFFTPDQMVPEFAQKAQELEPGEVSDPVQTQFGWHVIKLEDRRDQEKPDFEQVEEQLKSALARQAQRDLIMSLREGSQIEVVGQDGADPANAETDAAPEGDAASENASGAGGSQ</sequence>
<dbReference type="GO" id="GO:0003755">
    <property type="term" value="F:peptidyl-prolyl cis-trans isomerase activity"/>
    <property type="evidence" value="ECO:0007669"/>
    <property type="project" value="UniProtKB-KW"/>
</dbReference>
<dbReference type="STRING" id="631454.N177_2542"/>
<dbReference type="EMBL" id="AWXZ01000035">
    <property type="protein sequence ID" value="ESR24093.1"/>
    <property type="molecule type" value="Genomic_DNA"/>
</dbReference>
<evidence type="ECO:0000256" key="3">
    <source>
        <dbReference type="ARBA" id="ARBA00013194"/>
    </source>
</evidence>
<comment type="catalytic activity">
    <reaction evidence="1">
        <text>[protein]-peptidylproline (omega=180) = [protein]-peptidylproline (omega=0)</text>
        <dbReference type="Rhea" id="RHEA:16237"/>
        <dbReference type="Rhea" id="RHEA-COMP:10747"/>
        <dbReference type="Rhea" id="RHEA-COMP:10748"/>
        <dbReference type="ChEBI" id="CHEBI:83833"/>
        <dbReference type="ChEBI" id="CHEBI:83834"/>
        <dbReference type="EC" id="5.2.1.8"/>
    </reaction>
</comment>
<keyword evidence="13" id="KW-1185">Reference proteome</keyword>
<dbReference type="SUPFAM" id="SSF109998">
    <property type="entry name" value="Triger factor/SurA peptide-binding domain-like"/>
    <property type="match status" value="1"/>
</dbReference>
<evidence type="ECO:0000256" key="2">
    <source>
        <dbReference type="ARBA" id="ARBA00007656"/>
    </source>
</evidence>
<evidence type="ECO:0000256" key="6">
    <source>
        <dbReference type="ARBA" id="ARBA00030642"/>
    </source>
</evidence>
<dbReference type="PANTHER" id="PTHR47245:SF2">
    <property type="entry name" value="PEPTIDYL-PROLYL CIS-TRANS ISOMERASE HP_0175-RELATED"/>
    <property type="match status" value="1"/>
</dbReference>
<dbReference type="AlphaFoldDB" id="V4TCR8"/>
<dbReference type="eggNOG" id="COG0760">
    <property type="taxonomic scope" value="Bacteria"/>
</dbReference>
<name>V4TCR8_9HYPH</name>
<dbReference type="Proteomes" id="UP000017819">
    <property type="component" value="Unassembled WGS sequence"/>
</dbReference>
<dbReference type="RefSeq" id="WP_023432671.1">
    <property type="nucleotide sequence ID" value="NZ_AWXZ01000035.1"/>
</dbReference>
<gene>
    <name evidence="12" type="ORF">N177_2542</name>
</gene>
<dbReference type="SUPFAM" id="SSF54534">
    <property type="entry name" value="FKBP-like"/>
    <property type="match status" value="1"/>
</dbReference>
<evidence type="ECO:0000256" key="9">
    <source>
        <dbReference type="SAM" id="MobiDB-lite"/>
    </source>
</evidence>
<proteinExistence type="inferred from homology"/>
<evidence type="ECO:0000256" key="4">
    <source>
        <dbReference type="ARBA" id="ARBA00018370"/>
    </source>
</evidence>
<organism evidence="12 13">
    <name type="scientific">Lutibaculum baratangense AMV1</name>
    <dbReference type="NCBI Taxonomy" id="631454"/>
    <lineage>
        <taxon>Bacteria</taxon>
        <taxon>Pseudomonadati</taxon>
        <taxon>Pseudomonadota</taxon>
        <taxon>Alphaproteobacteria</taxon>
        <taxon>Hyphomicrobiales</taxon>
        <taxon>Tepidamorphaceae</taxon>
        <taxon>Lutibaculum</taxon>
    </lineage>
</organism>
<evidence type="ECO:0000256" key="7">
    <source>
        <dbReference type="ARBA" id="ARBA00031484"/>
    </source>
</evidence>
<comment type="caution">
    <text evidence="12">The sequence shown here is derived from an EMBL/GenBank/DDBJ whole genome shotgun (WGS) entry which is preliminary data.</text>
</comment>
<dbReference type="Gene3D" id="3.10.50.40">
    <property type="match status" value="1"/>
</dbReference>
<evidence type="ECO:0000256" key="1">
    <source>
        <dbReference type="ARBA" id="ARBA00000971"/>
    </source>
</evidence>
<dbReference type="EC" id="5.2.1.8" evidence="3"/>
<dbReference type="InterPro" id="IPR000297">
    <property type="entry name" value="PPIase_PpiC"/>
</dbReference>
<dbReference type="InterPro" id="IPR027304">
    <property type="entry name" value="Trigger_fact/SurA_dom_sf"/>
</dbReference>
<dbReference type="PROSITE" id="PS50198">
    <property type="entry name" value="PPIC_PPIASE_2"/>
    <property type="match status" value="1"/>
</dbReference>
<dbReference type="PROSITE" id="PS01096">
    <property type="entry name" value="PPIC_PPIASE_1"/>
    <property type="match status" value="1"/>
</dbReference>
<dbReference type="InterPro" id="IPR050245">
    <property type="entry name" value="PrsA_foldase"/>
</dbReference>
<keyword evidence="10" id="KW-0732">Signal</keyword>
<keyword evidence="5 8" id="KW-0697">Rotamase</keyword>
<evidence type="ECO:0000256" key="10">
    <source>
        <dbReference type="SAM" id="SignalP"/>
    </source>
</evidence>
<accession>V4TCR8</accession>
<dbReference type="PANTHER" id="PTHR47245">
    <property type="entry name" value="PEPTIDYLPROLYL ISOMERASE"/>
    <property type="match status" value="1"/>
</dbReference>
<feature type="domain" description="PpiC" evidence="11">
    <location>
        <begin position="155"/>
        <end position="245"/>
    </location>
</feature>
<feature type="region of interest" description="Disordered" evidence="9">
    <location>
        <begin position="285"/>
        <end position="318"/>
    </location>
</feature>
<evidence type="ECO:0000313" key="12">
    <source>
        <dbReference type="EMBL" id="ESR24093.1"/>
    </source>
</evidence>
<evidence type="ECO:0000259" key="11">
    <source>
        <dbReference type="PROSITE" id="PS50198"/>
    </source>
</evidence>
<dbReference type="Pfam" id="PF00639">
    <property type="entry name" value="Rotamase"/>
    <property type="match status" value="1"/>
</dbReference>